<name>A0A7W5AQP1_9ACTN</name>
<keyword evidence="3" id="KW-1185">Reference proteome</keyword>
<dbReference type="RefSeq" id="WP_183226739.1">
    <property type="nucleotide sequence ID" value="NZ_BMPW01000028.1"/>
</dbReference>
<evidence type="ECO:0000256" key="1">
    <source>
        <dbReference type="SAM" id="MobiDB-lite"/>
    </source>
</evidence>
<feature type="compositionally biased region" description="Acidic residues" evidence="1">
    <location>
        <begin position="115"/>
        <end position="129"/>
    </location>
</feature>
<dbReference type="EMBL" id="JACHXF010000027">
    <property type="protein sequence ID" value="MBB3100696.1"/>
    <property type="molecule type" value="Genomic_DNA"/>
</dbReference>
<evidence type="ECO:0000313" key="3">
    <source>
        <dbReference type="Proteomes" id="UP000590749"/>
    </source>
</evidence>
<protein>
    <submittedName>
        <fullName evidence="2">Uncharacterized protein</fullName>
    </submittedName>
</protein>
<organism evidence="2 3">
    <name type="scientific">Actinoplanes campanulatus</name>
    <dbReference type="NCBI Taxonomy" id="113559"/>
    <lineage>
        <taxon>Bacteria</taxon>
        <taxon>Bacillati</taxon>
        <taxon>Actinomycetota</taxon>
        <taxon>Actinomycetes</taxon>
        <taxon>Micromonosporales</taxon>
        <taxon>Micromonosporaceae</taxon>
        <taxon>Actinoplanes</taxon>
    </lineage>
</organism>
<accession>A0A7W5AQP1</accession>
<reference evidence="2 3" key="1">
    <citation type="submission" date="2020-08" db="EMBL/GenBank/DDBJ databases">
        <title>Genomic Encyclopedia of Type Strains, Phase III (KMG-III): the genomes of soil and plant-associated and newly described type strains.</title>
        <authorList>
            <person name="Whitman W."/>
        </authorList>
    </citation>
    <scope>NUCLEOTIDE SEQUENCE [LARGE SCALE GENOMIC DNA]</scope>
    <source>
        <strain evidence="2 3">CECT 3287</strain>
    </source>
</reference>
<proteinExistence type="predicted"/>
<feature type="region of interest" description="Disordered" evidence="1">
    <location>
        <begin position="110"/>
        <end position="154"/>
    </location>
</feature>
<dbReference type="Proteomes" id="UP000590749">
    <property type="component" value="Unassembled WGS sequence"/>
</dbReference>
<sequence length="154" mass="16301">MEPLRDVFAGLAGPGSAPGDFLRELPEELVAEAVVSYADTAPVEIAEHLASFVSAHSVVGAETADELGWLELLTTAPVEAGPEIDETDLDFGTGADAVEVDQPDLFDVESPVADELPETGDEEPGEEIGLDLTVDWPEIDDLPDELDDDADDIL</sequence>
<evidence type="ECO:0000313" key="2">
    <source>
        <dbReference type="EMBL" id="MBB3100696.1"/>
    </source>
</evidence>
<gene>
    <name evidence="2" type="ORF">FHR83_008421</name>
</gene>
<comment type="caution">
    <text evidence="2">The sequence shown here is derived from an EMBL/GenBank/DDBJ whole genome shotgun (WGS) entry which is preliminary data.</text>
</comment>
<feature type="compositionally biased region" description="Acidic residues" evidence="1">
    <location>
        <begin position="137"/>
        <end position="154"/>
    </location>
</feature>
<dbReference type="AlphaFoldDB" id="A0A7W5AQP1"/>